<evidence type="ECO:0000313" key="5">
    <source>
        <dbReference type="EMBL" id="CAK9013703.1"/>
    </source>
</evidence>
<dbReference type="InterPro" id="IPR011992">
    <property type="entry name" value="EF-hand-dom_pair"/>
</dbReference>
<name>A0ABP0JH85_9DINO</name>
<evidence type="ECO:0000313" key="6">
    <source>
        <dbReference type="Proteomes" id="UP001642464"/>
    </source>
</evidence>
<dbReference type="Pfam" id="PF07986">
    <property type="entry name" value="TBCC"/>
    <property type="match status" value="1"/>
</dbReference>
<keyword evidence="6" id="KW-1185">Reference proteome</keyword>
<gene>
    <name evidence="5" type="ORF">SCF082_LOCUS12045</name>
</gene>
<feature type="compositionally biased region" description="Basic residues" evidence="3">
    <location>
        <begin position="1004"/>
        <end position="1019"/>
    </location>
</feature>
<dbReference type="InterPro" id="IPR039093">
    <property type="entry name" value="XRP2"/>
</dbReference>
<evidence type="ECO:0000256" key="1">
    <source>
        <dbReference type="ARBA" id="ARBA00008848"/>
    </source>
</evidence>
<keyword evidence="2" id="KW-0547">Nucleotide-binding</keyword>
<reference evidence="5 6" key="1">
    <citation type="submission" date="2024-02" db="EMBL/GenBank/DDBJ databases">
        <authorList>
            <person name="Chen Y."/>
            <person name="Shah S."/>
            <person name="Dougan E. K."/>
            <person name="Thang M."/>
            <person name="Chan C."/>
        </authorList>
    </citation>
    <scope>NUCLEOTIDE SEQUENCE [LARGE SCALE GENOMIC DNA]</scope>
</reference>
<comment type="caution">
    <text evidence="5">The sequence shown here is derived from an EMBL/GenBank/DDBJ whole genome shotgun (WGS) entry which is preliminary data.</text>
</comment>
<dbReference type="SUPFAM" id="SSF47473">
    <property type="entry name" value="EF-hand"/>
    <property type="match status" value="1"/>
</dbReference>
<proteinExistence type="inferred from homology"/>
<evidence type="ECO:0000259" key="4">
    <source>
        <dbReference type="PROSITE" id="PS51329"/>
    </source>
</evidence>
<feature type="compositionally biased region" description="Basic and acidic residues" evidence="3">
    <location>
        <begin position="958"/>
        <end position="977"/>
    </location>
</feature>
<feature type="compositionally biased region" description="Acidic residues" evidence="3">
    <location>
        <begin position="1085"/>
        <end position="1095"/>
    </location>
</feature>
<dbReference type="Proteomes" id="UP001642464">
    <property type="component" value="Unassembled WGS sequence"/>
</dbReference>
<dbReference type="InterPro" id="IPR012945">
    <property type="entry name" value="Tubulin-bd_cofactor_C_dom"/>
</dbReference>
<dbReference type="EMBL" id="CAXAMM010007277">
    <property type="protein sequence ID" value="CAK9013703.1"/>
    <property type="molecule type" value="Genomic_DNA"/>
</dbReference>
<dbReference type="InterPro" id="IPR017901">
    <property type="entry name" value="C-CAP_CF_C-like"/>
</dbReference>
<evidence type="ECO:0000256" key="2">
    <source>
        <dbReference type="ARBA" id="ARBA00022741"/>
    </source>
</evidence>
<comment type="similarity">
    <text evidence="1">Belongs to the TBCC family.</text>
</comment>
<dbReference type="InterPro" id="IPR006599">
    <property type="entry name" value="CARP_motif"/>
</dbReference>
<protein>
    <submittedName>
        <fullName evidence="5">Protein XRP2</fullName>
    </submittedName>
</protein>
<dbReference type="InterPro" id="IPR016098">
    <property type="entry name" value="CAP/MinC_C"/>
</dbReference>
<feature type="compositionally biased region" description="Basic and acidic residues" evidence="3">
    <location>
        <begin position="986"/>
        <end position="1003"/>
    </location>
</feature>
<organism evidence="5 6">
    <name type="scientific">Durusdinium trenchii</name>
    <dbReference type="NCBI Taxonomy" id="1381693"/>
    <lineage>
        <taxon>Eukaryota</taxon>
        <taxon>Sar</taxon>
        <taxon>Alveolata</taxon>
        <taxon>Dinophyceae</taxon>
        <taxon>Suessiales</taxon>
        <taxon>Symbiodiniaceae</taxon>
        <taxon>Durusdinium</taxon>
    </lineage>
</organism>
<feature type="domain" description="C-CAP/cofactor C-like" evidence="4">
    <location>
        <begin position="15"/>
        <end position="172"/>
    </location>
</feature>
<dbReference type="SMART" id="SM00673">
    <property type="entry name" value="CARP"/>
    <property type="match status" value="2"/>
</dbReference>
<feature type="region of interest" description="Disordered" evidence="3">
    <location>
        <begin position="958"/>
        <end position="1095"/>
    </location>
</feature>
<dbReference type="PROSITE" id="PS51329">
    <property type="entry name" value="C_CAP_COFACTOR_C"/>
    <property type="match status" value="1"/>
</dbReference>
<accession>A0ABP0JH85</accession>
<dbReference type="PANTHER" id="PTHR15440">
    <property type="entry name" value="XRP2 PROTEIN"/>
    <property type="match status" value="1"/>
</dbReference>
<feature type="compositionally biased region" description="Basic and acidic residues" evidence="3">
    <location>
        <begin position="1075"/>
        <end position="1084"/>
    </location>
</feature>
<sequence length="1095" mass="122768">MSKEVWKAPDGTRFPSQEARRTYLEQQGLLEFSGQESKLLVKHPGEVDGEAFALSNLENCEVIVLDVVAQVTIENLVNCKVFVGPCSGSVFVRKCRGCMFTTVAKQFRVLSSSSCMFFLHVQTDPVIEDSSDLFFGPYNGEDIPVMEGLCGRAGLSLALGEGQWRSVFDFSLEEGQGSGKGFQLVTGDQPLVDVRTASISPLGVYKLRQVFWRFDADRDGGLSFSEVNAFQNAIGSDEVLQDEQAMQMSFAEVGLPLDVNGNLPFESFLRLYEMQGEDEMVSDLSKLGVGRRSIEVFELAAFGADLIEVGDLNDTGETAADDAEDDEVEEEEDYADEGFEVEAEQDWDVLKCAARLCIGARHRGVNLQKWFANYDLEKRATLPKQVFETAFSALLLGLYAGSSEGFVHDMERILERPNLDELCEALADLRNPEHVRYMPLVNKSKGALHHPADPNEVSFFSQQTLQGVEGSVEDFLVSIFHDGLHEPQELFDRVRLAIQAWKWSEAGRLPTKRNAANDYISAANLRNAFRAALQVELTAPQINDFVAMVQGRVESELEVRAREREEETRGSSGAHVTVAALLRWFGTQRLAKAIPREAWLTNKRTRAKNVGRMKREALRAALDGSVEALHALFEDRDDLIEVLHAENIIPEWAAQGEGRARAEAKLESAQGVSQLRKRAARLGGTTKAKEEVAEQLLQEWVAVEADALQRAGALGLLELFYKGRRLGTITTSFEDWMRQRDAERERKRRALVEWQRAKDTELQEHANEESYVILVSHVRKLIRDLVNRTFVQHKDDRSGVIVCRSSRYAGLDIDHKLSVLVKRKADELIAASPKSVEKIARDAASIAAGEVLISQKELKDEFEGLFESLRADPRTAEEALVLLDPAAAAAQRVRELLSTQKGRTELDQRAAKVAEQQPGLDHAAAQERAAHAWRKSAEKEMLHRLGFRKLKSKRDGVNLVKEAHQQRRRKANTEFKRWARKKAQKQKAEARRAAQAKEEEAARERKRRADAKRAYRRWKSAASKNKYYTLAAPSKPSGKPRRVLKPRVEQAQLPRGDTPEWVFDFGPASPTTPDGHVEGEHGDMPLEEGTLETQQ</sequence>
<dbReference type="Gene3D" id="2.160.20.70">
    <property type="match status" value="1"/>
</dbReference>
<dbReference type="Gene3D" id="1.10.238.10">
    <property type="entry name" value="EF-hand"/>
    <property type="match status" value="1"/>
</dbReference>
<dbReference type="PANTHER" id="PTHR15440:SF0">
    <property type="entry name" value="PROTEIN XRP2"/>
    <property type="match status" value="1"/>
</dbReference>
<evidence type="ECO:0000256" key="3">
    <source>
        <dbReference type="SAM" id="MobiDB-lite"/>
    </source>
</evidence>